<evidence type="ECO:0000313" key="2">
    <source>
        <dbReference type="EMBL" id="SNS24272.1"/>
    </source>
</evidence>
<name>A0A239CWN6_9BACT</name>
<organism evidence="2 3">
    <name type="scientific">Granulicella rosea</name>
    <dbReference type="NCBI Taxonomy" id="474952"/>
    <lineage>
        <taxon>Bacteria</taxon>
        <taxon>Pseudomonadati</taxon>
        <taxon>Acidobacteriota</taxon>
        <taxon>Terriglobia</taxon>
        <taxon>Terriglobales</taxon>
        <taxon>Acidobacteriaceae</taxon>
        <taxon>Granulicella</taxon>
    </lineage>
</organism>
<evidence type="ECO:0000313" key="3">
    <source>
        <dbReference type="Proteomes" id="UP000198356"/>
    </source>
</evidence>
<sequence length="269" mass="29597">MPTAGSSSPVHNTGGGSPHPRSEGKDMPQAIASMLTAHGGLHDHQIARQNRREKRSIGTPGVANRPLAYRVEKREEQIAFDRLPPRRGENLAITPRCAEPLPRRTPGLPSGGRLCVEKAVSSNLSQTGIREAGKRWQALDQALRAADLLLQNGGFSLIVLDLGSTPPEQAWRIPLATWFRFRAACERTRVSLLLLTQHPSARSSAELVVRMENGQMVAENTIMTGIRYSGMTERTRHHGSPERVVSIRKPPQPERPGTWTSEAPWAQAK</sequence>
<proteinExistence type="predicted"/>
<accession>A0A239CWN6</accession>
<dbReference type="EMBL" id="FZOU01000001">
    <property type="protein sequence ID" value="SNS24272.1"/>
    <property type="molecule type" value="Genomic_DNA"/>
</dbReference>
<keyword evidence="3" id="KW-1185">Reference proteome</keyword>
<reference evidence="2 3" key="1">
    <citation type="submission" date="2017-06" db="EMBL/GenBank/DDBJ databases">
        <authorList>
            <person name="Kim H.J."/>
            <person name="Triplett B.A."/>
        </authorList>
    </citation>
    <scope>NUCLEOTIDE SEQUENCE [LARGE SCALE GENOMIC DNA]</scope>
    <source>
        <strain evidence="2 3">DSM 18704</strain>
    </source>
</reference>
<protein>
    <submittedName>
        <fullName evidence="2">Recombination protein RecA</fullName>
    </submittedName>
</protein>
<gene>
    <name evidence="2" type="ORF">SAMN05421770_101146</name>
</gene>
<feature type="region of interest" description="Disordered" evidence="1">
    <location>
        <begin position="232"/>
        <end position="269"/>
    </location>
</feature>
<feature type="compositionally biased region" description="Polar residues" evidence="1">
    <location>
        <begin position="1"/>
        <end position="11"/>
    </location>
</feature>
<feature type="region of interest" description="Disordered" evidence="1">
    <location>
        <begin position="1"/>
        <end position="26"/>
    </location>
</feature>
<evidence type="ECO:0000256" key="1">
    <source>
        <dbReference type="SAM" id="MobiDB-lite"/>
    </source>
</evidence>
<dbReference type="Proteomes" id="UP000198356">
    <property type="component" value="Unassembled WGS sequence"/>
</dbReference>
<dbReference type="AlphaFoldDB" id="A0A239CWN6"/>